<feature type="transmembrane region" description="Helical" evidence="9">
    <location>
        <begin position="117"/>
        <end position="142"/>
    </location>
</feature>
<dbReference type="Pfam" id="PF03412">
    <property type="entry name" value="Peptidase_C39"/>
    <property type="match status" value="1"/>
</dbReference>
<evidence type="ECO:0000259" key="10">
    <source>
        <dbReference type="Pfam" id="PF00005"/>
    </source>
</evidence>
<accession>A0A2W7HZC7</accession>
<feature type="transmembrane region" description="Helical" evidence="9">
    <location>
        <begin position="231"/>
        <end position="254"/>
    </location>
</feature>
<evidence type="ECO:0000256" key="3">
    <source>
        <dbReference type="ARBA" id="ARBA00022692"/>
    </source>
</evidence>
<dbReference type="GO" id="GO:0008234">
    <property type="term" value="F:cysteine-type peptidase activity"/>
    <property type="evidence" value="ECO:0007669"/>
    <property type="project" value="UniProtKB-KW"/>
</dbReference>
<organism evidence="12 13">
    <name type="scientific">Metamycoplasma auris</name>
    <dbReference type="NCBI Taxonomy" id="51363"/>
    <lineage>
        <taxon>Bacteria</taxon>
        <taxon>Bacillati</taxon>
        <taxon>Mycoplasmatota</taxon>
        <taxon>Mycoplasmoidales</taxon>
        <taxon>Metamycoplasmataceae</taxon>
        <taxon>Metamycoplasma</taxon>
    </lineage>
</organism>
<keyword evidence="3 9" id="KW-0812">Transmembrane</keyword>
<keyword evidence="7 9" id="KW-1133">Transmembrane helix</keyword>
<evidence type="ECO:0000256" key="8">
    <source>
        <dbReference type="ARBA" id="ARBA00023136"/>
    </source>
</evidence>
<evidence type="ECO:0000259" key="11">
    <source>
        <dbReference type="Pfam" id="PF03412"/>
    </source>
</evidence>
<dbReference type="Proteomes" id="UP000249646">
    <property type="component" value="Unassembled WGS sequence"/>
</dbReference>
<dbReference type="GO" id="GO:0016887">
    <property type="term" value="F:ATP hydrolysis activity"/>
    <property type="evidence" value="ECO:0007669"/>
    <property type="project" value="InterPro"/>
</dbReference>
<dbReference type="InterPro" id="IPR005074">
    <property type="entry name" value="Peptidase_C39"/>
</dbReference>
<keyword evidence="6" id="KW-0067">ATP-binding</keyword>
<comment type="subcellular location">
    <subcellularLocation>
        <location evidence="1">Cell membrane</location>
        <topology evidence="1">Multi-pass membrane protein</topology>
    </subcellularLocation>
</comment>
<reference evidence="12 13" key="1">
    <citation type="submission" date="2018-06" db="EMBL/GenBank/DDBJ databases">
        <title>Genomic Encyclopedia of Archaeal and Bacterial Type Strains, Phase II (KMG-II): from individual species to whole genera.</title>
        <authorList>
            <person name="Goeker M."/>
        </authorList>
    </citation>
    <scope>NUCLEOTIDE SEQUENCE [LARGE SCALE GENOMIC DNA]</scope>
    <source>
        <strain evidence="12 13">ATCC 51348</strain>
    </source>
</reference>
<evidence type="ECO:0000256" key="7">
    <source>
        <dbReference type="ARBA" id="ARBA00022989"/>
    </source>
</evidence>
<sequence>MTSYSENGISISDLVETASKISIEIEPYKIEFDELISLNITFPCISIIKIDNLLHYIIIKKIKHDSIEIYDSINGKRVIKLSIFKQMYSNIILFTKRTQEKQCDNKLIKVFKWPFKIYFGFIFLVIFLSLITVTLNFFLSLINKYIFSYIQNLDWIQTSKTIIFLFWISIAILLSNLISNLCLNFIRLKIVKKLKKDFISKLDDAQHQQINKIEQNEILLRYLSINLVSNFYASIIFFCPSIIFTLAYLIPFILFVNFKSISIIILTNAIKLLLTYLINLRIYFSSKQLITNNLNEINELTFLSKNNEPYGKKIWKYFSVLNYNDNINFGISIEQKINKLNIIKNSLFSLMTIISNTFIFLIFANVKNSNISEILFVFQIQSLLNEPLNNLQIFLTEKKINKINVERLFFVLDIPTIDNNNKLCLKEDLESIKIKNLSFGYSSKKIISNLNLVIDSNFVFEGKNGTGKTTLLKILSGSFPNVKNFVFLNDIPIEEIENDWIMNNIFMINKDNNFPNVDLYTYLFFKIPDNEKEMILKDQNFIDLLNELNVDLFANLFMLKNKLSMGQIQIIKLLPLMIKKFQLILLDESLEFIAKDLLENIKNLILKKQKTSIIIEVSHTNTFITNNHKIYKFS</sequence>
<keyword evidence="13" id="KW-1185">Reference proteome</keyword>
<dbReference type="GO" id="GO:0006508">
    <property type="term" value="P:proteolysis"/>
    <property type="evidence" value="ECO:0007669"/>
    <property type="project" value="InterPro"/>
</dbReference>
<dbReference type="Pfam" id="PF00005">
    <property type="entry name" value="ABC_tran"/>
    <property type="match status" value="1"/>
</dbReference>
<feature type="domain" description="ABC transporter" evidence="10">
    <location>
        <begin position="455"/>
        <end position="589"/>
    </location>
</feature>
<gene>
    <name evidence="12" type="ORF">BCF89_10335</name>
</gene>
<dbReference type="AlphaFoldDB" id="A0A2W7HZC7"/>
<evidence type="ECO:0000313" key="12">
    <source>
        <dbReference type="EMBL" id="PZW00576.1"/>
    </source>
</evidence>
<evidence type="ECO:0000256" key="9">
    <source>
        <dbReference type="SAM" id="Phobius"/>
    </source>
</evidence>
<comment type="similarity">
    <text evidence="2">Belongs to the ABC transporter superfamily.</text>
</comment>
<protein>
    <submittedName>
        <fullName evidence="12">ABC-type bacteriocin/lantibiotic exporter with double-glycine peptidase domain</fullName>
    </submittedName>
</protein>
<evidence type="ECO:0000256" key="5">
    <source>
        <dbReference type="ARBA" id="ARBA00022807"/>
    </source>
</evidence>
<name>A0A2W7HZC7_9BACT</name>
<keyword evidence="5" id="KW-0378">Hydrolase</keyword>
<feature type="domain" description="Peptidase C39" evidence="11">
    <location>
        <begin position="4"/>
        <end position="99"/>
    </location>
</feature>
<dbReference type="Gene3D" id="3.90.70.10">
    <property type="entry name" value="Cysteine proteinases"/>
    <property type="match status" value="1"/>
</dbReference>
<dbReference type="SUPFAM" id="SSF90123">
    <property type="entry name" value="ABC transporter transmembrane region"/>
    <property type="match status" value="1"/>
</dbReference>
<dbReference type="PANTHER" id="PTHR43158">
    <property type="entry name" value="SKFA PEPTIDE EXPORT ATP-BINDING PROTEIN SKFE"/>
    <property type="match status" value="1"/>
</dbReference>
<dbReference type="InterPro" id="IPR027417">
    <property type="entry name" value="P-loop_NTPase"/>
</dbReference>
<feature type="transmembrane region" description="Helical" evidence="9">
    <location>
        <begin position="346"/>
        <end position="366"/>
    </location>
</feature>
<keyword evidence="4" id="KW-0547">Nucleotide-binding</keyword>
<dbReference type="Gene3D" id="3.40.50.300">
    <property type="entry name" value="P-loop containing nucleotide triphosphate hydrolases"/>
    <property type="match status" value="1"/>
</dbReference>
<comment type="caution">
    <text evidence="12">The sequence shown here is derived from an EMBL/GenBank/DDBJ whole genome shotgun (WGS) entry which is preliminary data.</text>
</comment>
<feature type="transmembrane region" description="Helical" evidence="9">
    <location>
        <begin position="260"/>
        <end position="278"/>
    </location>
</feature>
<evidence type="ECO:0000256" key="2">
    <source>
        <dbReference type="ARBA" id="ARBA00005417"/>
    </source>
</evidence>
<evidence type="ECO:0000313" key="13">
    <source>
        <dbReference type="Proteomes" id="UP000249646"/>
    </source>
</evidence>
<keyword evidence="5" id="KW-0788">Thiol protease</keyword>
<dbReference type="GO" id="GO:0005524">
    <property type="term" value="F:ATP binding"/>
    <property type="evidence" value="ECO:0007669"/>
    <property type="project" value="UniProtKB-KW"/>
</dbReference>
<feature type="transmembrane region" description="Helical" evidence="9">
    <location>
        <begin position="162"/>
        <end position="186"/>
    </location>
</feature>
<dbReference type="InterPro" id="IPR003439">
    <property type="entry name" value="ABC_transporter-like_ATP-bd"/>
</dbReference>
<keyword evidence="8 9" id="KW-0472">Membrane</keyword>
<evidence type="ECO:0000256" key="6">
    <source>
        <dbReference type="ARBA" id="ARBA00022840"/>
    </source>
</evidence>
<keyword evidence="5" id="KW-0645">Protease</keyword>
<dbReference type="EMBL" id="QKUB01000003">
    <property type="protein sequence ID" value="PZW00576.1"/>
    <property type="molecule type" value="Genomic_DNA"/>
</dbReference>
<dbReference type="InterPro" id="IPR036640">
    <property type="entry name" value="ABC1_TM_sf"/>
</dbReference>
<dbReference type="PANTHER" id="PTHR43158:SF2">
    <property type="entry name" value="SKFA PEPTIDE EXPORT ATP-BINDING PROTEIN SKFE"/>
    <property type="match status" value="1"/>
</dbReference>
<dbReference type="Gene3D" id="1.20.1560.10">
    <property type="entry name" value="ABC transporter type 1, transmembrane domain"/>
    <property type="match status" value="1"/>
</dbReference>
<proteinExistence type="inferred from homology"/>
<evidence type="ECO:0000256" key="1">
    <source>
        <dbReference type="ARBA" id="ARBA00004651"/>
    </source>
</evidence>
<dbReference type="SUPFAM" id="SSF52540">
    <property type="entry name" value="P-loop containing nucleoside triphosphate hydrolases"/>
    <property type="match status" value="1"/>
</dbReference>
<dbReference type="GO" id="GO:0005886">
    <property type="term" value="C:plasma membrane"/>
    <property type="evidence" value="ECO:0007669"/>
    <property type="project" value="UniProtKB-SubCell"/>
</dbReference>
<evidence type="ECO:0000256" key="4">
    <source>
        <dbReference type="ARBA" id="ARBA00022741"/>
    </source>
</evidence>